<keyword evidence="3" id="KW-1185">Reference proteome</keyword>
<dbReference type="EMBL" id="AL445563">
    <property type="protein sequence ID" value="CAC13368.1"/>
    <property type="molecule type" value="Genomic_DNA"/>
</dbReference>
<feature type="chain" id="PRO_5004323510" evidence="1">
    <location>
        <begin position="23"/>
        <end position="320"/>
    </location>
</feature>
<dbReference type="PIR" id="C90536">
    <property type="entry name" value="C90536"/>
</dbReference>
<dbReference type="PROSITE" id="PS51257">
    <property type="entry name" value="PROKAR_LIPOPROTEIN"/>
    <property type="match status" value="1"/>
</dbReference>
<dbReference type="eggNOG" id="ENOG5031YAN">
    <property type="taxonomic scope" value="Bacteria"/>
</dbReference>
<keyword evidence="2" id="KW-0449">Lipoprotein</keyword>
<dbReference type="STRING" id="272635.gene:17576782"/>
<gene>
    <name evidence="2" type="ordered locus">MYPU_1950</name>
</gene>
<dbReference type="BioCyc" id="MPUL272635:G1GT6-197-MONOMER"/>
<evidence type="ECO:0000313" key="3">
    <source>
        <dbReference type="Proteomes" id="UP000000528"/>
    </source>
</evidence>
<protein>
    <submittedName>
        <fullName evidence="2">LIPOPROTEIN</fullName>
    </submittedName>
</protein>
<dbReference type="RefSeq" id="WP_010924999.1">
    <property type="nucleotide sequence ID" value="NC_002771.1"/>
</dbReference>
<dbReference type="Proteomes" id="UP000000528">
    <property type="component" value="Chromosome"/>
</dbReference>
<evidence type="ECO:0000313" key="2">
    <source>
        <dbReference type="EMBL" id="CAC13368.1"/>
    </source>
</evidence>
<dbReference type="HOGENOM" id="CLU_049153_0_0_14"/>
<sequence length="320" mass="38782">MKKSLKLISSFLPLLTVFSVISCDKTQDNKEKNHLQIDHQKDEQISSQKSFSNQKHIQNLVNDFIDNSSEKNNYVLTQKNLPKTLLKQLQFSLVYFNNIWSSKDQNDIGHSQARKRSHEFILEALSSNWYWSLQNIDKFQYAFNPYGQRLKGYRQEKKDFEDHIKTFGFLSRQAKSNKIKNIYKINMEKLNEDVFQNKQIYYLEYENNLFLKIYKLQNKDKTIILIWPDLYWIKNTNNVEFYLQKFEQEIIKQRKMSIQNEIEPDEDENPIYKKYNDSHLYEKLFQGQYYDWIRNAIKSLNEMESENQIYRYTLRGIDEI</sequence>
<name>Q98R15_MYCPU</name>
<feature type="signal peptide" evidence="1">
    <location>
        <begin position="1"/>
        <end position="22"/>
    </location>
</feature>
<evidence type="ECO:0000256" key="1">
    <source>
        <dbReference type="SAM" id="SignalP"/>
    </source>
</evidence>
<organism evidence="3">
    <name type="scientific">Mycoplasmopsis pulmonis (strain UAB CTIP)</name>
    <name type="common">Mycoplasma pulmonis</name>
    <dbReference type="NCBI Taxonomy" id="272635"/>
    <lineage>
        <taxon>Bacteria</taxon>
        <taxon>Bacillati</taxon>
        <taxon>Mycoplasmatota</taxon>
        <taxon>Mycoplasmoidales</taxon>
        <taxon>Metamycoplasmataceae</taxon>
        <taxon>Mycoplasmopsis</taxon>
    </lineage>
</organism>
<proteinExistence type="predicted"/>
<dbReference type="InterPro" id="IPR027593">
    <property type="entry name" value="Aro_clust"/>
</dbReference>
<dbReference type="NCBIfam" id="TIGR04313">
    <property type="entry name" value="aro_clust_Mycop"/>
    <property type="match status" value="1"/>
</dbReference>
<keyword evidence="1" id="KW-0732">Signal</keyword>
<dbReference type="KEGG" id="mpu:MYPU_1950"/>
<dbReference type="AlphaFoldDB" id="Q98R15"/>
<accession>Q98R15</accession>
<reference evidence="2 3" key="1">
    <citation type="journal article" date="2001" name="Nucleic Acids Res.">
        <title>The complete genome sequence of the murine respiratory pathogen Mycoplasma pulmonis.</title>
        <authorList>
            <person name="Chambaud I."/>
            <person name="Heilig R."/>
            <person name="Ferris S."/>
            <person name="Barbe V."/>
            <person name="Samson D."/>
            <person name="Galisson F."/>
            <person name="Moszer I."/>
            <person name="Dybvig K."/>
            <person name="Wroblewski H."/>
            <person name="Viari A."/>
            <person name="Rocha E.P.C."/>
            <person name="Blanchard A."/>
        </authorList>
    </citation>
    <scope>NUCLEOTIDE SEQUENCE [LARGE SCALE GENOMIC DNA]</scope>
    <source>
        <strain evidence="2 3">UAB CTIP</strain>
    </source>
</reference>